<dbReference type="Proteomes" id="UP000235731">
    <property type="component" value="Unassembled WGS sequence"/>
</dbReference>
<sequence>MAREITFEFLGQCFTFRSELPEEDIKEVLDYLEKKKQEIESYKKVPTYKLAIWLLLQVAYDYIQTKKEKERLESLLKGQIVKVERFLREQSLLLG</sequence>
<gene>
    <name evidence="1" type="ORF">C0197_03615</name>
</gene>
<evidence type="ECO:0000313" key="2">
    <source>
        <dbReference type="Proteomes" id="UP000235731"/>
    </source>
</evidence>
<protein>
    <recommendedName>
        <fullName evidence="3">Cell division protein ZapA</fullName>
    </recommendedName>
</protein>
<name>A0A2N7PJR5_9BACT</name>
<accession>A0A2N7PJR5</accession>
<dbReference type="Gene3D" id="6.10.250.790">
    <property type="match status" value="1"/>
</dbReference>
<evidence type="ECO:0008006" key="3">
    <source>
        <dbReference type="Google" id="ProtNLM"/>
    </source>
</evidence>
<organism evidence="1 2">
    <name type="scientific">Caldimicrobium thiodismutans</name>
    <dbReference type="NCBI Taxonomy" id="1653476"/>
    <lineage>
        <taxon>Bacteria</taxon>
        <taxon>Pseudomonadati</taxon>
        <taxon>Thermodesulfobacteriota</taxon>
        <taxon>Thermodesulfobacteria</taxon>
        <taxon>Thermodesulfobacteriales</taxon>
        <taxon>Thermodesulfobacteriaceae</taxon>
        <taxon>Caldimicrobium</taxon>
    </lineage>
</organism>
<proteinExistence type="predicted"/>
<dbReference type="SUPFAM" id="SSF102829">
    <property type="entry name" value="Cell division protein ZapA-like"/>
    <property type="match status" value="1"/>
</dbReference>
<dbReference type="InterPro" id="IPR007838">
    <property type="entry name" value="Cell_div_ZapA-like"/>
</dbReference>
<dbReference type="Pfam" id="PF05164">
    <property type="entry name" value="ZapA"/>
    <property type="match status" value="1"/>
</dbReference>
<reference evidence="1 2" key="1">
    <citation type="submission" date="2018-01" db="EMBL/GenBank/DDBJ databases">
        <title>Metagenomic assembled genomes from two thermal pools in the Uzon Caldera, Kamchatka, Russia.</title>
        <authorList>
            <person name="Wilkins L."/>
            <person name="Ettinger C."/>
        </authorList>
    </citation>
    <scope>NUCLEOTIDE SEQUENCE [LARGE SCALE GENOMIC DNA]</scope>
    <source>
        <strain evidence="1">ZAV-15</strain>
    </source>
</reference>
<comment type="caution">
    <text evidence="1">The sequence shown here is derived from an EMBL/GenBank/DDBJ whole genome shotgun (WGS) entry which is preliminary data.</text>
</comment>
<dbReference type="EMBL" id="PNIE01000050">
    <property type="protein sequence ID" value="PMP62946.1"/>
    <property type="molecule type" value="Genomic_DNA"/>
</dbReference>
<evidence type="ECO:0000313" key="1">
    <source>
        <dbReference type="EMBL" id="PMP62946.1"/>
    </source>
</evidence>
<dbReference type="AlphaFoldDB" id="A0A2N7PJR5"/>
<dbReference type="InterPro" id="IPR036192">
    <property type="entry name" value="Cell_div_ZapA-like_sf"/>
</dbReference>
<dbReference type="InterPro" id="IPR053712">
    <property type="entry name" value="Bac_CellDiv_Activator"/>
</dbReference>